<organism evidence="7">
    <name type="scientific">Oppiella nova</name>
    <dbReference type="NCBI Taxonomy" id="334625"/>
    <lineage>
        <taxon>Eukaryota</taxon>
        <taxon>Metazoa</taxon>
        <taxon>Ecdysozoa</taxon>
        <taxon>Arthropoda</taxon>
        <taxon>Chelicerata</taxon>
        <taxon>Arachnida</taxon>
        <taxon>Acari</taxon>
        <taxon>Acariformes</taxon>
        <taxon>Sarcoptiformes</taxon>
        <taxon>Oribatida</taxon>
        <taxon>Brachypylina</taxon>
        <taxon>Oppioidea</taxon>
        <taxon>Oppiidae</taxon>
        <taxon>Oppiella</taxon>
    </lineage>
</organism>
<dbReference type="Proteomes" id="UP000728032">
    <property type="component" value="Unassembled WGS sequence"/>
</dbReference>
<keyword evidence="6" id="KW-0802">TPR repeat</keyword>
<dbReference type="EMBL" id="OC951994">
    <property type="protein sequence ID" value="CAD7664259.1"/>
    <property type="molecule type" value="Genomic_DNA"/>
</dbReference>
<dbReference type="PROSITE" id="PS50005">
    <property type="entry name" value="TPR"/>
    <property type="match status" value="2"/>
</dbReference>
<dbReference type="InterPro" id="IPR019734">
    <property type="entry name" value="TPR_rpt"/>
</dbReference>
<feature type="repeat" description="TPR" evidence="6">
    <location>
        <begin position="41"/>
        <end position="74"/>
    </location>
</feature>
<keyword evidence="8" id="KW-1185">Reference proteome</keyword>
<dbReference type="AlphaFoldDB" id="A0A7R9MQR5"/>
<protein>
    <recommendedName>
        <fullName evidence="2">RING-type E3 ubiquitin transferase</fullName>
        <ecNumber evidence="2">2.3.2.27</ecNumber>
    </recommendedName>
</protein>
<feature type="non-terminal residue" evidence="7">
    <location>
        <position position="1"/>
    </location>
</feature>
<dbReference type="Pfam" id="PF00515">
    <property type="entry name" value="TPR_1"/>
    <property type="match status" value="1"/>
</dbReference>
<comment type="catalytic activity">
    <reaction evidence="1">
        <text>S-ubiquitinyl-[E2 ubiquitin-conjugating enzyme]-L-cysteine + [acceptor protein]-L-lysine = [E2 ubiquitin-conjugating enzyme]-L-cysteine + N(6)-ubiquitinyl-[acceptor protein]-L-lysine.</text>
        <dbReference type="EC" id="2.3.2.27"/>
    </reaction>
</comment>
<reference evidence="7" key="1">
    <citation type="submission" date="2020-11" db="EMBL/GenBank/DDBJ databases">
        <authorList>
            <person name="Tran Van P."/>
        </authorList>
    </citation>
    <scope>NUCLEOTIDE SEQUENCE</scope>
</reference>
<dbReference type="GO" id="GO:0071218">
    <property type="term" value="P:cellular response to misfolded protein"/>
    <property type="evidence" value="ECO:0007669"/>
    <property type="project" value="TreeGrafter"/>
</dbReference>
<name>A0A7R9MQR5_9ACAR</name>
<dbReference type="SMART" id="SM00028">
    <property type="entry name" value="TPR"/>
    <property type="match status" value="2"/>
</dbReference>
<dbReference type="Gene3D" id="1.25.40.10">
    <property type="entry name" value="Tetratricopeptide repeat domain"/>
    <property type="match status" value="1"/>
</dbReference>
<dbReference type="GO" id="GO:0043161">
    <property type="term" value="P:proteasome-mediated ubiquitin-dependent protein catabolic process"/>
    <property type="evidence" value="ECO:0007669"/>
    <property type="project" value="TreeGrafter"/>
</dbReference>
<sequence length="94" mass="11228">MKQELSAFQLKDEGNKYYLNHKYEEAINSYTRAIVRNPSVPTFFTNRALCYLKLQQWEQSYQDCRRALEMEPNLIKGHFFLGQSLLEMDHFDDA</sequence>
<evidence type="ECO:0000256" key="6">
    <source>
        <dbReference type="PROSITE-ProRule" id="PRU00339"/>
    </source>
</evidence>
<keyword evidence="5" id="KW-0833">Ubl conjugation pathway</keyword>
<evidence type="ECO:0000256" key="3">
    <source>
        <dbReference type="ARBA" id="ARBA00022679"/>
    </source>
</evidence>
<evidence type="ECO:0000256" key="5">
    <source>
        <dbReference type="ARBA" id="ARBA00022786"/>
    </source>
</evidence>
<dbReference type="OrthoDB" id="629492at2759"/>
<dbReference type="GO" id="GO:0045862">
    <property type="term" value="P:positive regulation of proteolysis"/>
    <property type="evidence" value="ECO:0007669"/>
    <property type="project" value="TreeGrafter"/>
</dbReference>
<evidence type="ECO:0000313" key="8">
    <source>
        <dbReference type="Proteomes" id="UP000728032"/>
    </source>
</evidence>
<dbReference type="GO" id="GO:0061630">
    <property type="term" value="F:ubiquitin protein ligase activity"/>
    <property type="evidence" value="ECO:0007669"/>
    <property type="project" value="UniProtKB-EC"/>
</dbReference>
<dbReference type="GO" id="GO:0051087">
    <property type="term" value="F:protein-folding chaperone binding"/>
    <property type="evidence" value="ECO:0007669"/>
    <property type="project" value="TreeGrafter"/>
</dbReference>
<dbReference type="PANTHER" id="PTHR46803">
    <property type="entry name" value="E3 UBIQUITIN-PROTEIN LIGASE CHIP"/>
    <property type="match status" value="1"/>
</dbReference>
<dbReference type="InterPro" id="IPR011990">
    <property type="entry name" value="TPR-like_helical_dom_sf"/>
</dbReference>
<dbReference type="EC" id="2.3.2.27" evidence="2"/>
<dbReference type="GO" id="GO:0006515">
    <property type="term" value="P:protein quality control for misfolded or incompletely synthesized proteins"/>
    <property type="evidence" value="ECO:0007669"/>
    <property type="project" value="TreeGrafter"/>
</dbReference>
<keyword evidence="4" id="KW-0677">Repeat</keyword>
<feature type="repeat" description="TPR" evidence="6">
    <location>
        <begin position="7"/>
        <end position="40"/>
    </location>
</feature>
<dbReference type="GO" id="GO:0030018">
    <property type="term" value="C:Z disc"/>
    <property type="evidence" value="ECO:0007669"/>
    <property type="project" value="TreeGrafter"/>
</dbReference>
<dbReference type="GO" id="GO:0000209">
    <property type="term" value="P:protein polyubiquitination"/>
    <property type="evidence" value="ECO:0007669"/>
    <property type="project" value="TreeGrafter"/>
</dbReference>
<evidence type="ECO:0000256" key="1">
    <source>
        <dbReference type="ARBA" id="ARBA00000900"/>
    </source>
</evidence>
<keyword evidence="3" id="KW-0808">Transferase</keyword>
<evidence type="ECO:0000313" key="7">
    <source>
        <dbReference type="EMBL" id="CAD7664259.1"/>
    </source>
</evidence>
<gene>
    <name evidence="7" type="ORF">ONB1V03_LOCUS20817</name>
</gene>
<evidence type="ECO:0000256" key="2">
    <source>
        <dbReference type="ARBA" id="ARBA00012483"/>
    </source>
</evidence>
<dbReference type="EMBL" id="CAJPVJ010037169">
    <property type="protein sequence ID" value="CAG2181396.1"/>
    <property type="molecule type" value="Genomic_DNA"/>
</dbReference>
<evidence type="ECO:0000256" key="4">
    <source>
        <dbReference type="ARBA" id="ARBA00022737"/>
    </source>
</evidence>
<dbReference type="PANTHER" id="PTHR46803:SF2">
    <property type="entry name" value="E3 UBIQUITIN-PROTEIN LIGASE CHIP"/>
    <property type="match status" value="1"/>
</dbReference>
<proteinExistence type="predicted"/>
<accession>A0A7R9MQR5</accession>
<dbReference type="SUPFAM" id="SSF48452">
    <property type="entry name" value="TPR-like"/>
    <property type="match status" value="1"/>
</dbReference>